<dbReference type="EMBL" id="GIFC01000544">
    <property type="protein sequence ID" value="MXU82627.1"/>
    <property type="molecule type" value="Transcribed_RNA"/>
</dbReference>
<accession>A0A6B0U0A6</accession>
<reference evidence="1" key="1">
    <citation type="submission" date="2019-12" db="EMBL/GenBank/DDBJ databases">
        <title>An insight into the sialome of adult female Ixodes ricinus ticks feeding for 6 days.</title>
        <authorList>
            <person name="Perner J."/>
            <person name="Ribeiro J.M.C."/>
        </authorList>
    </citation>
    <scope>NUCLEOTIDE SEQUENCE</scope>
    <source>
        <strain evidence="1">Semi-engorged</strain>
        <tissue evidence="1">Salivary glands</tissue>
    </source>
</reference>
<name>A0A6B0U0A6_IXORI</name>
<protein>
    <submittedName>
        <fullName evidence="1">Putative secreted protein</fullName>
    </submittedName>
</protein>
<organism evidence="1">
    <name type="scientific">Ixodes ricinus</name>
    <name type="common">Common tick</name>
    <name type="synonym">Acarus ricinus</name>
    <dbReference type="NCBI Taxonomy" id="34613"/>
    <lineage>
        <taxon>Eukaryota</taxon>
        <taxon>Metazoa</taxon>
        <taxon>Ecdysozoa</taxon>
        <taxon>Arthropoda</taxon>
        <taxon>Chelicerata</taxon>
        <taxon>Arachnida</taxon>
        <taxon>Acari</taxon>
        <taxon>Parasitiformes</taxon>
        <taxon>Ixodida</taxon>
        <taxon>Ixodoidea</taxon>
        <taxon>Ixodidae</taxon>
        <taxon>Ixodinae</taxon>
        <taxon>Ixodes</taxon>
    </lineage>
</organism>
<proteinExistence type="predicted"/>
<sequence length="70" mass="7930">MKNSRVGALLTLSYWSPQLVESALNEKRKFSNHGVTFEYFSSTLLPANGGPVEHIYVQALPRLLYFIVVM</sequence>
<evidence type="ECO:0000313" key="1">
    <source>
        <dbReference type="EMBL" id="MXU82627.1"/>
    </source>
</evidence>
<dbReference type="AlphaFoldDB" id="A0A6B0U0A6"/>